<feature type="transmembrane region" description="Helical" evidence="6">
    <location>
        <begin position="520"/>
        <end position="543"/>
    </location>
</feature>
<keyword evidence="4 6" id="KW-1133">Transmembrane helix</keyword>
<dbReference type="AlphaFoldDB" id="F0YIJ3"/>
<keyword evidence="5 6" id="KW-0472">Membrane</keyword>
<reference evidence="9 10" key="1">
    <citation type="journal article" date="2011" name="Proc. Natl. Acad. Sci. U.S.A.">
        <title>Niche of harmful alga Aureococcus anophagefferens revealed through ecogenomics.</title>
        <authorList>
            <person name="Gobler C.J."/>
            <person name="Berry D.L."/>
            <person name="Dyhrman S.T."/>
            <person name="Wilhelm S.W."/>
            <person name="Salamov A."/>
            <person name="Lobanov A.V."/>
            <person name="Zhang Y."/>
            <person name="Collier J.L."/>
            <person name="Wurch L.L."/>
            <person name="Kustka A.B."/>
            <person name="Dill B.D."/>
            <person name="Shah M."/>
            <person name="VerBerkmoes N.C."/>
            <person name="Kuo A."/>
            <person name="Terry A."/>
            <person name="Pangilinan J."/>
            <person name="Lindquist E.A."/>
            <person name="Lucas S."/>
            <person name="Paulsen I.T."/>
            <person name="Hattenrath-Lehmann T.K."/>
            <person name="Talmage S.C."/>
            <person name="Walker E.A."/>
            <person name="Koch F."/>
            <person name="Burson A.M."/>
            <person name="Marcoval M.A."/>
            <person name="Tang Y.Z."/>
            <person name="Lecleir G.R."/>
            <person name="Coyne K.J."/>
            <person name="Berg G.M."/>
            <person name="Bertrand E.M."/>
            <person name="Saito M.A."/>
            <person name="Gladyshev V.N."/>
            <person name="Grigoriev I.V."/>
        </authorList>
    </citation>
    <scope>NUCLEOTIDE SEQUENCE [LARGE SCALE GENOMIC DNA]</scope>
    <source>
        <strain evidence="10">CCMP 1984</strain>
    </source>
</reference>
<sequence length="595" mass="61633">MRLLFVLAIGGACGLAPGNVTDDAAVVSERWWGGDDATDDVVDDGAREHFCRGSKIARYREETNLSSSCAVVEAYCGGRGEGLFQYMHLRYCALGAAPGAAAVALLALWLLLLISLLATTADCYFVPQLEALSGYLQLSPEVAGITLLALGNGAPDVFAARAALSGGASDFPLMLSDLLGASVFISTVVLGSVLLAADRARAAWRVDRRVFLRDVCVYVGAVLSIFAVACDGTVELWEALLFLVIYAAYIAVVVVQSRAAAPVAPDALPRHPAAAAAPAPLDAPLLPVDAAAPPKVAGAPMAGLDWGLVRDGPAWARVQFVAEYPFSVLRWLSIPGSDGAWDRRRRVFTAMAPPFLGLVVTLDSPWADGNGFDYAFSGGAAAPALVAAAVGAAASAAVWLTTDDGAPPRYYVLVVLAAFACTITWLDLVASELVAVIEALGRILGVSTSILGLTVIAMGNSVGDLVADTATATHLSPQMAVASCFGSPLLNDILGVGVATTAYAAKHDALASPLNAQDRVAYAFLLASLLSSLAAFPALGFFAEEKSAARGRYPYALFGLYGAFALVSCLVELDVIPQDRICALGNGGSCLRTSS</sequence>
<comment type="subcellular location">
    <subcellularLocation>
        <location evidence="1">Membrane</location>
        <topology evidence="1">Multi-pass membrane protein</topology>
    </subcellularLocation>
</comment>
<dbReference type="InParanoid" id="F0YIJ3"/>
<dbReference type="OrthoDB" id="407410at2759"/>
<dbReference type="PANTHER" id="PTHR12266:SF0">
    <property type="entry name" value="MITOCHONDRIAL SODIUM_CALCIUM EXCHANGER PROTEIN"/>
    <property type="match status" value="1"/>
</dbReference>
<feature type="transmembrane region" description="Helical" evidence="6">
    <location>
        <begin position="100"/>
        <end position="126"/>
    </location>
</feature>
<feature type="domain" description="Sodium/calcium exchanger membrane region" evidence="8">
    <location>
        <begin position="107"/>
        <end position="254"/>
    </location>
</feature>
<feature type="transmembrane region" description="Helical" evidence="6">
    <location>
        <begin position="555"/>
        <end position="573"/>
    </location>
</feature>
<dbReference type="GO" id="GO:0006874">
    <property type="term" value="P:intracellular calcium ion homeostasis"/>
    <property type="evidence" value="ECO:0007669"/>
    <property type="project" value="TreeGrafter"/>
</dbReference>
<dbReference type="InterPro" id="IPR004837">
    <property type="entry name" value="NaCa_Exmemb"/>
</dbReference>
<dbReference type="Pfam" id="PF01699">
    <property type="entry name" value="Na_Ca_ex"/>
    <property type="match status" value="2"/>
</dbReference>
<evidence type="ECO:0000256" key="3">
    <source>
        <dbReference type="ARBA" id="ARBA00022692"/>
    </source>
</evidence>
<dbReference type="InterPro" id="IPR051359">
    <property type="entry name" value="CaCA_antiporter"/>
</dbReference>
<keyword evidence="7" id="KW-0732">Signal</keyword>
<feature type="transmembrane region" description="Helical" evidence="6">
    <location>
        <begin position="412"/>
        <end position="437"/>
    </location>
</feature>
<dbReference type="InterPro" id="IPR044880">
    <property type="entry name" value="NCX_ion-bd_dom_sf"/>
</dbReference>
<dbReference type="EMBL" id="GL833144">
    <property type="protein sequence ID" value="EGB05071.1"/>
    <property type="molecule type" value="Genomic_DNA"/>
</dbReference>
<evidence type="ECO:0000256" key="7">
    <source>
        <dbReference type="SAM" id="SignalP"/>
    </source>
</evidence>
<dbReference type="OMA" id="CLQIVLT"/>
<feature type="signal peptide" evidence="7">
    <location>
        <begin position="1"/>
        <end position="18"/>
    </location>
</feature>
<keyword evidence="3 6" id="KW-0812">Transmembrane</keyword>
<accession>F0YIJ3</accession>
<protein>
    <recommendedName>
        <fullName evidence="8">Sodium/calcium exchanger membrane region domain-containing protein</fullName>
    </recommendedName>
</protein>
<evidence type="ECO:0000259" key="8">
    <source>
        <dbReference type="Pfam" id="PF01699"/>
    </source>
</evidence>
<evidence type="ECO:0000256" key="1">
    <source>
        <dbReference type="ARBA" id="ARBA00004141"/>
    </source>
</evidence>
<keyword evidence="10" id="KW-1185">Reference proteome</keyword>
<feature type="transmembrane region" description="Helical" evidence="6">
    <location>
        <begin position="379"/>
        <end position="400"/>
    </location>
</feature>
<gene>
    <name evidence="9" type="ORF">AURANDRAFT_66716</name>
</gene>
<feature type="chain" id="PRO_5003264714" description="Sodium/calcium exchanger membrane region domain-containing protein" evidence="7">
    <location>
        <begin position="19"/>
        <end position="595"/>
    </location>
</feature>
<feature type="transmembrane region" description="Helical" evidence="6">
    <location>
        <begin position="236"/>
        <end position="255"/>
    </location>
</feature>
<dbReference type="GO" id="GO:0008324">
    <property type="term" value="F:monoatomic cation transmembrane transporter activity"/>
    <property type="evidence" value="ECO:0007669"/>
    <property type="project" value="TreeGrafter"/>
</dbReference>
<dbReference type="GeneID" id="20225916"/>
<dbReference type="eggNOG" id="KOG2399">
    <property type="taxonomic scope" value="Eukaryota"/>
</dbReference>
<dbReference type="KEGG" id="aaf:AURANDRAFT_66716"/>
<feature type="transmembrane region" description="Helical" evidence="6">
    <location>
        <begin position="210"/>
        <end position="230"/>
    </location>
</feature>
<dbReference type="Gene3D" id="1.20.1420.30">
    <property type="entry name" value="NCX, central ion-binding region"/>
    <property type="match status" value="2"/>
</dbReference>
<feature type="domain" description="Sodium/calcium exchanger membrane region" evidence="8">
    <location>
        <begin position="416"/>
        <end position="568"/>
    </location>
</feature>
<name>F0YIJ3_AURAN</name>
<evidence type="ECO:0000256" key="6">
    <source>
        <dbReference type="SAM" id="Phobius"/>
    </source>
</evidence>
<proteinExistence type="predicted"/>
<organism evidence="10">
    <name type="scientific">Aureococcus anophagefferens</name>
    <name type="common">Harmful bloom alga</name>
    <dbReference type="NCBI Taxonomy" id="44056"/>
    <lineage>
        <taxon>Eukaryota</taxon>
        <taxon>Sar</taxon>
        <taxon>Stramenopiles</taxon>
        <taxon>Ochrophyta</taxon>
        <taxon>Pelagophyceae</taxon>
        <taxon>Pelagomonadales</taxon>
        <taxon>Pelagomonadaceae</taxon>
        <taxon>Aureococcus</taxon>
    </lineage>
</organism>
<evidence type="ECO:0000256" key="2">
    <source>
        <dbReference type="ARBA" id="ARBA00022448"/>
    </source>
</evidence>
<evidence type="ECO:0000313" key="9">
    <source>
        <dbReference type="EMBL" id="EGB05071.1"/>
    </source>
</evidence>
<evidence type="ECO:0000256" key="4">
    <source>
        <dbReference type="ARBA" id="ARBA00022989"/>
    </source>
</evidence>
<feature type="transmembrane region" description="Helical" evidence="6">
    <location>
        <begin position="443"/>
        <end position="467"/>
    </location>
</feature>
<dbReference type="RefSeq" id="XP_009040200.1">
    <property type="nucleotide sequence ID" value="XM_009041952.1"/>
</dbReference>
<evidence type="ECO:0000256" key="5">
    <source>
        <dbReference type="ARBA" id="ARBA00023136"/>
    </source>
</evidence>
<feature type="transmembrane region" description="Helical" evidence="6">
    <location>
        <begin position="479"/>
        <end position="500"/>
    </location>
</feature>
<feature type="transmembrane region" description="Helical" evidence="6">
    <location>
        <begin position="347"/>
        <end position="367"/>
    </location>
</feature>
<dbReference type="PANTHER" id="PTHR12266">
    <property type="entry name" value="NA+/CA2+ K+ INDEPENDENT EXCHANGER"/>
    <property type="match status" value="1"/>
</dbReference>
<keyword evidence="2" id="KW-0813">Transport</keyword>
<feature type="transmembrane region" description="Helical" evidence="6">
    <location>
        <begin position="178"/>
        <end position="198"/>
    </location>
</feature>
<dbReference type="GO" id="GO:0016020">
    <property type="term" value="C:membrane"/>
    <property type="evidence" value="ECO:0007669"/>
    <property type="project" value="UniProtKB-SubCell"/>
</dbReference>
<dbReference type="Proteomes" id="UP000002729">
    <property type="component" value="Unassembled WGS sequence"/>
</dbReference>
<evidence type="ECO:0000313" key="10">
    <source>
        <dbReference type="Proteomes" id="UP000002729"/>
    </source>
</evidence>